<feature type="domain" description="TIR" evidence="5">
    <location>
        <begin position="524"/>
        <end position="662"/>
    </location>
</feature>
<evidence type="ECO:0000256" key="2">
    <source>
        <dbReference type="ARBA" id="ARBA00022737"/>
    </source>
</evidence>
<dbReference type="Pfam" id="PF07725">
    <property type="entry name" value="LRR_3"/>
    <property type="match status" value="1"/>
</dbReference>
<evidence type="ECO:0000259" key="6">
    <source>
        <dbReference type="PROSITE" id="PS50158"/>
    </source>
</evidence>
<dbReference type="PROSITE" id="PS50158">
    <property type="entry name" value="ZF_CCHC"/>
    <property type="match status" value="1"/>
</dbReference>
<dbReference type="PROSITE" id="PS50104">
    <property type="entry name" value="TIR"/>
    <property type="match status" value="2"/>
</dbReference>
<dbReference type="InterPro" id="IPR035897">
    <property type="entry name" value="Toll_tir_struct_dom_sf"/>
</dbReference>
<keyword evidence="3" id="KW-0862">Zinc</keyword>
<dbReference type="InterPro" id="IPR001878">
    <property type="entry name" value="Znf_CCHC"/>
</dbReference>
<protein>
    <recommendedName>
        <fullName evidence="9">TIR domain-containing protein</fullName>
    </recommendedName>
</protein>
<evidence type="ECO:0008006" key="9">
    <source>
        <dbReference type="Google" id="ProtNLM"/>
    </source>
</evidence>
<accession>A0ABQ8HVV4</accession>
<keyword evidence="4" id="KW-1133">Transmembrane helix</keyword>
<sequence>MVKPRPEAKLIKEIVSFVASELVRTSSDDDEKGLVGIEPHGTQAVTGIMLNKSKQRITHLDGKSFSSMRNLKLLKISNVDLSENLQYLSNELRFLKWPEYPSNYLPLNFQPPNLFELNLCHSRIKYLWKGVKLKTIKLSCSHYLIETPDFTRVPYLEVLDFEGCTRLRKVHDSVGYLERLTILNLKNWQPPKSWTLVTAVAHWSMTCGFSIMRNNYSFCFENPGFTTLESEHLWLAYVSRVNFEYDYSDPISYGDSINCVPINGSTCIHAWFGIDGVENSNWKVIKCGIRLVYKQDIEFLPKHQLLPRIAEGKISVTVADAVEFDEIPEAKFIETIVNNVSNKLMQDWKYDVFLSFRGIDTGNKFTDHLYAALDAKEIKTFRDDNKKETPMEVFLEAIEVSRLSIIVLSKNYVSSTRCLDELEKIVECIEKKNQTVLPIFYYIDPSEARKQKGDFKKAFDKHEEELINKEKVARWRKDLRKVGSLSGWHLLLGRSEAKFIKDVVDEISRKLRRTKGKRGDNIQWKYDVFLNFRGEDTRNNFTDHLYVALDQKRFITFIDDERLERGRAISSDLLEAIERSRLSIVIFSKKYAYSTWCLDELVKIVECMEMRKQYVVPVFHYIDQTFVQEQKGEDFENAFDEYEKASSDDDDLEKVQKWREALTKVASIIPGWPLQDRASRFLSILFSFIAIFFSLSFLSFSMANPNNHITISNDKDTTKPLLAINISSQQNIKLNYTNYLSWKLQFHAMLVGYNLDGSHPAPAATVTINNQIKDQLKRTSKGSRRISEYIEFIKSQADELAVLGKPLDDEDLIENILDGLDDDYQPLVDEINGHDTMISFDELHEKLITKKLMLNQFRSSSASLPTTTNPAAPLIRPWRSSYSSPTSSVAGPPSLSSYGPRPPFKPYLDFCQACNTQGHTAKRCPSFNLVASQF</sequence>
<dbReference type="SUPFAM" id="SSF52058">
    <property type="entry name" value="L domain-like"/>
    <property type="match status" value="1"/>
</dbReference>
<dbReference type="InterPro" id="IPR044974">
    <property type="entry name" value="Disease_R_plants"/>
</dbReference>
<keyword evidence="2" id="KW-0677">Repeat</keyword>
<dbReference type="InterPro" id="IPR000157">
    <property type="entry name" value="TIR_dom"/>
</dbReference>
<dbReference type="SMART" id="SM00255">
    <property type="entry name" value="TIR"/>
    <property type="match status" value="2"/>
</dbReference>
<dbReference type="InterPro" id="IPR032675">
    <property type="entry name" value="LRR_dom_sf"/>
</dbReference>
<evidence type="ECO:0000259" key="5">
    <source>
        <dbReference type="PROSITE" id="PS50104"/>
    </source>
</evidence>
<proteinExistence type="predicted"/>
<dbReference type="Gene3D" id="3.80.10.10">
    <property type="entry name" value="Ribonuclease Inhibitor"/>
    <property type="match status" value="1"/>
</dbReference>
<dbReference type="PANTHER" id="PTHR11017">
    <property type="entry name" value="LEUCINE-RICH REPEAT-CONTAINING PROTEIN"/>
    <property type="match status" value="1"/>
</dbReference>
<dbReference type="Pfam" id="PF01582">
    <property type="entry name" value="TIR"/>
    <property type="match status" value="2"/>
</dbReference>
<dbReference type="Gene3D" id="3.40.50.10140">
    <property type="entry name" value="Toll/interleukin-1 receptor homology (TIR) domain"/>
    <property type="match status" value="2"/>
</dbReference>
<keyword evidence="1" id="KW-0433">Leucine-rich repeat</keyword>
<evidence type="ECO:0000313" key="7">
    <source>
        <dbReference type="EMBL" id="KAH7568388.1"/>
    </source>
</evidence>
<comment type="caution">
    <text evidence="7">The sequence shown here is derived from an EMBL/GenBank/DDBJ whole genome shotgun (WGS) entry which is preliminary data.</text>
</comment>
<dbReference type="Proteomes" id="UP000827721">
    <property type="component" value="Unassembled WGS sequence"/>
</dbReference>
<feature type="domain" description="TIR" evidence="5">
    <location>
        <begin position="348"/>
        <end position="511"/>
    </location>
</feature>
<dbReference type="PANTHER" id="PTHR11017:SF559">
    <property type="entry name" value="DISEASE RESISTANCE PROTEIN CHL1"/>
    <property type="match status" value="1"/>
</dbReference>
<keyword evidence="3" id="KW-0863">Zinc-finger</keyword>
<evidence type="ECO:0000256" key="4">
    <source>
        <dbReference type="SAM" id="Phobius"/>
    </source>
</evidence>
<name>A0ABQ8HVV4_9ROSI</name>
<keyword evidence="4" id="KW-0812">Transmembrane</keyword>
<keyword evidence="4" id="KW-0472">Membrane</keyword>
<organism evidence="7 8">
    <name type="scientific">Xanthoceras sorbifolium</name>
    <dbReference type="NCBI Taxonomy" id="99658"/>
    <lineage>
        <taxon>Eukaryota</taxon>
        <taxon>Viridiplantae</taxon>
        <taxon>Streptophyta</taxon>
        <taxon>Embryophyta</taxon>
        <taxon>Tracheophyta</taxon>
        <taxon>Spermatophyta</taxon>
        <taxon>Magnoliopsida</taxon>
        <taxon>eudicotyledons</taxon>
        <taxon>Gunneridae</taxon>
        <taxon>Pentapetalae</taxon>
        <taxon>rosids</taxon>
        <taxon>malvids</taxon>
        <taxon>Sapindales</taxon>
        <taxon>Sapindaceae</taxon>
        <taxon>Xanthoceroideae</taxon>
        <taxon>Xanthoceras</taxon>
    </lineage>
</organism>
<reference evidence="7 8" key="1">
    <citation type="submission" date="2021-02" db="EMBL/GenBank/DDBJ databases">
        <title>Plant Genome Project.</title>
        <authorList>
            <person name="Zhang R.-G."/>
        </authorList>
    </citation>
    <scope>NUCLEOTIDE SEQUENCE [LARGE SCALE GENOMIC DNA]</scope>
    <source>
        <tissue evidence="7">Leaves</tissue>
    </source>
</reference>
<evidence type="ECO:0000256" key="3">
    <source>
        <dbReference type="PROSITE-ProRule" id="PRU00047"/>
    </source>
</evidence>
<keyword evidence="3" id="KW-0479">Metal-binding</keyword>
<keyword evidence="8" id="KW-1185">Reference proteome</keyword>
<evidence type="ECO:0000256" key="1">
    <source>
        <dbReference type="ARBA" id="ARBA00022614"/>
    </source>
</evidence>
<dbReference type="Pfam" id="PF14223">
    <property type="entry name" value="Retrotran_gag_2"/>
    <property type="match status" value="1"/>
</dbReference>
<dbReference type="EMBL" id="JAFEMO010000007">
    <property type="protein sequence ID" value="KAH7568388.1"/>
    <property type="molecule type" value="Genomic_DNA"/>
</dbReference>
<dbReference type="SUPFAM" id="SSF52200">
    <property type="entry name" value="Toll/Interleukin receptor TIR domain"/>
    <property type="match status" value="2"/>
</dbReference>
<feature type="domain" description="CCHC-type" evidence="6">
    <location>
        <begin position="911"/>
        <end position="926"/>
    </location>
</feature>
<dbReference type="InterPro" id="IPR011713">
    <property type="entry name" value="Leu-rich_rpt_3"/>
</dbReference>
<feature type="transmembrane region" description="Helical" evidence="4">
    <location>
        <begin position="681"/>
        <end position="703"/>
    </location>
</feature>
<evidence type="ECO:0000313" key="8">
    <source>
        <dbReference type="Proteomes" id="UP000827721"/>
    </source>
</evidence>
<gene>
    <name evidence="7" type="ORF">JRO89_XS07G0285400</name>
</gene>